<proteinExistence type="predicted"/>
<reference evidence="1 2" key="1">
    <citation type="submission" date="2019-02" db="EMBL/GenBank/DDBJ databases">
        <authorList>
            <person name="Feng G."/>
        </authorList>
    </citation>
    <scope>NUCLEOTIDE SEQUENCE [LARGE SCALE GENOMIC DNA]</scope>
    <source>
        <strain evidence="1 2">CCTCC AB 2011146</strain>
    </source>
</reference>
<dbReference type="Proteomes" id="UP000291572">
    <property type="component" value="Unassembled WGS sequence"/>
</dbReference>
<dbReference type="EMBL" id="SEOO01000074">
    <property type="protein sequence ID" value="RYM05592.1"/>
    <property type="molecule type" value="Genomic_DNA"/>
</dbReference>
<dbReference type="OrthoDB" id="9799097at2"/>
<sequence>MADNKHRGPTLDSFLEQEGFLADSQTKAIDEDAVRSEMPNAETRAAMESARVTMKAHRVGFTDPQELLDALDDETRLGR</sequence>
<dbReference type="AlphaFoldDB" id="A0A8G1ZDC3"/>
<gene>
    <name evidence="1" type="ORF">EWH12_21065</name>
</gene>
<accession>A0A8G1ZDC3</accession>
<evidence type="ECO:0000313" key="2">
    <source>
        <dbReference type="Proteomes" id="UP000291572"/>
    </source>
</evidence>
<organism evidence="1 2">
    <name type="scientific">Sphingobium cupriresistens</name>
    <dbReference type="NCBI Taxonomy" id="1132417"/>
    <lineage>
        <taxon>Bacteria</taxon>
        <taxon>Pseudomonadati</taxon>
        <taxon>Pseudomonadota</taxon>
        <taxon>Alphaproteobacteria</taxon>
        <taxon>Sphingomonadales</taxon>
        <taxon>Sphingomonadaceae</taxon>
        <taxon>Sphingobium</taxon>
    </lineage>
</organism>
<comment type="caution">
    <text evidence="1">The sequence shown here is derived from an EMBL/GenBank/DDBJ whole genome shotgun (WGS) entry which is preliminary data.</text>
</comment>
<dbReference type="RefSeq" id="WP_054435624.1">
    <property type="nucleotide sequence ID" value="NZ_SEOO01000074.1"/>
</dbReference>
<name>A0A8G1ZDC3_9SPHN</name>
<protein>
    <submittedName>
        <fullName evidence="1">Fis family transcriptional regulator</fullName>
    </submittedName>
</protein>
<evidence type="ECO:0000313" key="1">
    <source>
        <dbReference type="EMBL" id="RYM05592.1"/>
    </source>
</evidence>